<dbReference type="GO" id="GO:0008742">
    <property type="term" value="F:L-ribulose-phosphate 4-epimerase activity"/>
    <property type="evidence" value="ECO:0007669"/>
    <property type="project" value="UniProtKB-EC"/>
</dbReference>
<proteinExistence type="inferred from homology"/>
<comment type="cofactor">
    <cofactor evidence="8">
        <name>Zn(2+)</name>
        <dbReference type="ChEBI" id="CHEBI:29105"/>
    </cofactor>
    <text evidence="8">Binds 1 zinc ion per subunit.</text>
</comment>
<keyword evidence="3 8" id="KW-0028">Amino-acid biosynthesis</keyword>
<feature type="binding site" evidence="8">
    <location>
        <position position="104"/>
    </location>
    <ligand>
        <name>Zn(2+)</name>
        <dbReference type="ChEBI" id="CHEBI:29105"/>
    </ligand>
</feature>
<dbReference type="InterPro" id="IPR017714">
    <property type="entry name" value="MethylthioRu-1-P_deHdtase_MtnB"/>
</dbReference>
<keyword evidence="7 8" id="KW-0456">Lyase</keyword>
<keyword evidence="5 8" id="KW-0862">Zinc</keyword>
<evidence type="ECO:0000256" key="8">
    <source>
        <dbReference type="HAMAP-Rule" id="MF_01677"/>
    </source>
</evidence>
<dbReference type="GO" id="GO:0016832">
    <property type="term" value="F:aldehyde-lyase activity"/>
    <property type="evidence" value="ECO:0007669"/>
    <property type="project" value="TreeGrafter"/>
</dbReference>
<keyword evidence="11" id="KW-1185">Reference proteome</keyword>
<dbReference type="UniPathway" id="UPA00904">
    <property type="reaction ID" value="UER00875"/>
</dbReference>
<dbReference type="NCBIfam" id="TIGR03328">
    <property type="entry name" value="salvage_mtnB"/>
    <property type="match status" value="1"/>
</dbReference>
<dbReference type="SMART" id="SM01007">
    <property type="entry name" value="Aldolase_II"/>
    <property type="match status" value="1"/>
</dbReference>
<dbReference type="PANTHER" id="PTHR22789">
    <property type="entry name" value="FUCULOSE PHOSPHATE ALDOLASE"/>
    <property type="match status" value="1"/>
</dbReference>
<dbReference type="GO" id="GO:0005829">
    <property type="term" value="C:cytosol"/>
    <property type="evidence" value="ECO:0007669"/>
    <property type="project" value="TreeGrafter"/>
</dbReference>
<name>A0A840ATY8_9HYPH</name>
<evidence type="ECO:0000256" key="6">
    <source>
        <dbReference type="ARBA" id="ARBA00023167"/>
    </source>
</evidence>
<dbReference type="PANTHER" id="PTHR22789:SF8">
    <property type="entry name" value="L-RIBULOSE-5-PHOSPHATE 4-EPIMERASE SGBE"/>
    <property type="match status" value="1"/>
</dbReference>
<dbReference type="SUPFAM" id="SSF53639">
    <property type="entry name" value="AraD/HMP-PK domain-like"/>
    <property type="match status" value="1"/>
</dbReference>
<evidence type="ECO:0000256" key="4">
    <source>
        <dbReference type="ARBA" id="ARBA00022723"/>
    </source>
</evidence>
<keyword evidence="4 8" id="KW-0479">Metal-binding</keyword>
<feature type="domain" description="Class II aldolase/adducin N-terminal" evidence="9">
    <location>
        <begin position="19"/>
        <end position="209"/>
    </location>
</feature>
<dbReference type="Proteomes" id="UP000553963">
    <property type="component" value="Unassembled WGS sequence"/>
</dbReference>
<dbReference type="InterPro" id="IPR050197">
    <property type="entry name" value="Aldolase_class_II_sugar_metab"/>
</dbReference>
<evidence type="ECO:0000256" key="3">
    <source>
        <dbReference type="ARBA" id="ARBA00022605"/>
    </source>
</evidence>
<evidence type="ECO:0000313" key="11">
    <source>
        <dbReference type="Proteomes" id="UP000553963"/>
    </source>
</evidence>
<evidence type="ECO:0000256" key="7">
    <source>
        <dbReference type="ARBA" id="ARBA00023239"/>
    </source>
</evidence>
<evidence type="ECO:0000256" key="1">
    <source>
        <dbReference type="ARBA" id="ARBA00001726"/>
    </source>
</evidence>
<dbReference type="EC" id="4.2.1.109" evidence="8"/>
<organism evidence="10 11">
    <name type="scientific">Kaistia hirudinis</name>
    <dbReference type="NCBI Taxonomy" id="1293440"/>
    <lineage>
        <taxon>Bacteria</taxon>
        <taxon>Pseudomonadati</taxon>
        <taxon>Pseudomonadota</taxon>
        <taxon>Alphaproteobacteria</taxon>
        <taxon>Hyphomicrobiales</taxon>
        <taxon>Kaistiaceae</taxon>
        <taxon>Kaistia</taxon>
    </lineage>
</organism>
<dbReference type="HAMAP" id="MF_01677">
    <property type="entry name" value="Salvage_MtnB"/>
    <property type="match status" value="1"/>
</dbReference>
<comment type="caution">
    <text evidence="10">The sequence shown here is derived from an EMBL/GenBank/DDBJ whole genome shotgun (WGS) entry which is preliminary data.</text>
</comment>
<accession>A0A840ATY8</accession>
<evidence type="ECO:0000313" key="10">
    <source>
        <dbReference type="EMBL" id="MBB3932281.1"/>
    </source>
</evidence>
<dbReference type="GO" id="GO:0046570">
    <property type="term" value="F:methylthioribulose 1-phosphate dehydratase activity"/>
    <property type="evidence" value="ECO:0007669"/>
    <property type="project" value="UniProtKB-UniRule"/>
</dbReference>
<protein>
    <recommendedName>
        <fullName evidence="8">Methylthioribulose-1-phosphate dehydratase</fullName>
        <shortName evidence="8">MTRu-1-P dehydratase</shortName>
        <ecNumber evidence="8">4.2.1.109</ecNumber>
    </recommendedName>
</protein>
<comment type="similarity">
    <text evidence="8">Belongs to the aldolase class II family. MtnB subfamily.</text>
</comment>
<dbReference type="InterPro" id="IPR036409">
    <property type="entry name" value="Aldolase_II/adducin_N_sf"/>
</dbReference>
<evidence type="ECO:0000256" key="5">
    <source>
        <dbReference type="ARBA" id="ARBA00022833"/>
    </source>
</evidence>
<comment type="function">
    <text evidence="8">Catalyzes the dehydration of methylthioribulose-1-phosphate (MTRu-1-P) into 2,3-diketo-5-methylthiopentyl-1-phosphate (DK-MTP-1-P).</text>
</comment>
<dbReference type="GO" id="GO:0019509">
    <property type="term" value="P:L-methionine salvage from methylthioadenosine"/>
    <property type="evidence" value="ECO:0007669"/>
    <property type="project" value="UniProtKB-UniRule"/>
</dbReference>
<evidence type="ECO:0000256" key="2">
    <source>
        <dbReference type="ARBA" id="ARBA00010037"/>
    </source>
</evidence>
<dbReference type="EMBL" id="JACIDS010000004">
    <property type="protein sequence ID" value="MBB3932281.1"/>
    <property type="molecule type" value="Genomic_DNA"/>
</dbReference>
<dbReference type="Pfam" id="PF00596">
    <property type="entry name" value="Aldolase_II"/>
    <property type="match status" value="1"/>
</dbReference>
<dbReference type="GO" id="GO:0019323">
    <property type="term" value="P:pentose catabolic process"/>
    <property type="evidence" value="ECO:0007669"/>
    <property type="project" value="TreeGrafter"/>
</dbReference>
<comment type="similarity">
    <text evidence="2">Belongs to the aldolase class II family. AraD/FucA subfamily.</text>
</comment>
<evidence type="ECO:0000259" key="9">
    <source>
        <dbReference type="SMART" id="SM01007"/>
    </source>
</evidence>
<dbReference type="Gene3D" id="3.40.225.10">
    <property type="entry name" value="Class II aldolase/adducin N-terminal domain"/>
    <property type="match status" value="1"/>
</dbReference>
<sequence length="216" mass="23009">MATTVHLAGEGNDEAHAVAEVIAAGRRASARHWVPATSGNFSARIDAGRIAITRSGVDKGALLAADILIQPLDAPLLPRSSAEAPLHVALYHQHPEIGAIFHVHSPAATVIARLAEAEGRVILNGWELQKALAGVTTHEARVEVPVFANEQDTETLAARVDARFAAFGADVHAAPGYLLSGHGLYAWGRTPAEAARHLEALEALFDFELSYRRFTP</sequence>
<feature type="binding site" evidence="8">
    <location>
        <position position="102"/>
    </location>
    <ligand>
        <name>Zn(2+)</name>
        <dbReference type="ChEBI" id="CHEBI:29105"/>
    </ligand>
</feature>
<comment type="pathway">
    <text evidence="8">Amino-acid biosynthesis; L-methionine biosynthesis via salvage pathway; L-methionine from S-methyl-5-thio-alpha-D-ribose 1-phosphate: step 2/6.</text>
</comment>
<gene>
    <name evidence="8" type="primary">mtnB</name>
    <name evidence="10" type="ORF">GGR25_003339</name>
</gene>
<dbReference type="InterPro" id="IPR001303">
    <property type="entry name" value="Aldolase_II/adducin_N"/>
</dbReference>
<dbReference type="GO" id="GO:0008270">
    <property type="term" value="F:zinc ion binding"/>
    <property type="evidence" value="ECO:0007669"/>
    <property type="project" value="UniProtKB-UniRule"/>
</dbReference>
<reference evidence="10 11" key="1">
    <citation type="submission" date="2020-08" db="EMBL/GenBank/DDBJ databases">
        <title>Genomic Encyclopedia of Type Strains, Phase IV (KMG-IV): sequencing the most valuable type-strain genomes for metagenomic binning, comparative biology and taxonomic classification.</title>
        <authorList>
            <person name="Goeker M."/>
        </authorList>
    </citation>
    <scope>NUCLEOTIDE SEQUENCE [LARGE SCALE GENOMIC DNA]</scope>
    <source>
        <strain evidence="10 11">DSM 25966</strain>
    </source>
</reference>
<dbReference type="AlphaFoldDB" id="A0A840ATY8"/>
<dbReference type="RefSeq" id="WP_183399932.1">
    <property type="nucleotide sequence ID" value="NZ_JACIDS010000004.1"/>
</dbReference>
<keyword evidence="6 8" id="KW-0486">Methionine biosynthesis</keyword>
<comment type="catalytic activity">
    <reaction evidence="1">
        <text>L-ribulose 5-phosphate = D-xylulose 5-phosphate</text>
        <dbReference type="Rhea" id="RHEA:22368"/>
        <dbReference type="ChEBI" id="CHEBI:57737"/>
        <dbReference type="ChEBI" id="CHEBI:58226"/>
        <dbReference type="EC" id="5.1.3.4"/>
    </reaction>
</comment>
<comment type="catalytic activity">
    <reaction evidence="8">
        <text>5-(methylsulfanyl)-D-ribulose 1-phosphate = 5-methylsulfanyl-2,3-dioxopentyl phosphate + H2O</text>
        <dbReference type="Rhea" id="RHEA:15549"/>
        <dbReference type="ChEBI" id="CHEBI:15377"/>
        <dbReference type="ChEBI" id="CHEBI:58548"/>
        <dbReference type="ChEBI" id="CHEBI:58828"/>
        <dbReference type="EC" id="4.2.1.109"/>
    </reaction>
</comment>